<comment type="caution">
    <text evidence="1">The sequence shown here is derived from an EMBL/GenBank/DDBJ whole genome shotgun (WGS) entry which is preliminary data.</text>
</comment>
<organism evidence="1 2">
    <name type="scientific">Aristaeella lactis</name>
    <dbReference type="NCBI Taxonomy" id="3046383"/>
    <lineage>
        <taxon>Bacteria</taxon>
        <taxon>Bacillati</taxon>
        <taxon>Bacillota</taxon>
        <taxon>Clostridia</taxon>
        <taxon>Eubacteriales</taxon>
        <taxon>Aristaeellaceae</taxon>
        <taxon>Aristaeella</taxon>
    </lineage>
</organism>
<accession>A0AC61PJD2</accession>
<proteinExistence type="predicted"/>
<evidence type="ECO:0000313" key="2">
    <source>
        <dbReference type="Proteomes" id="UP000192328"/>
    </source>
</evidence>
<evidence type="ECO:0000313" key="1">
    <source>
        <dbReference type="EMBL" id="SMC42808.1"/>
    </source>
</evidence>
<dbReference type="Proteomes" id="UP000192328">
    <property type="component" value="Unassembled WGS sequence"/>
</dbReference>
<dbReference type="EMBL" id="FWXZ01000001">
    <property type="protein sequence ID" value="SMC42808.1"/>
    <property type="molecule type" value="Genomic_DNA"/>
</dbReference>
<keyword evidence="2" id="KW-1185">Reference proteome</keyword>
<name>A0AC61PJD2_9FIRM</name>
<sequence length="509" mass="56495">MNKQSGSIDLARLAVYILKRIWLVIICAAIGFGFMYWRASKAIDTYTASGTMFVTNSNPNLVNYGYTSTSDISSAVQLVNIYSEVVKSETVMQKVLEYAIEPAGENGNENDLLLSQKYPGLSTDFIRNVISMNSVHETPMVRVSCTTPYPELSADICNSVLQVAPTAIKDVVAAGEAKAQDYATIPMFANGRNDMKKGIIGALIGAVIACALLTLLFLMNHRVEKPAELTDNYTPPILSYIRRAKGEEKDAGVFLLNDKTDMDMVESYAKLRMNLLYTMSEKMRRTVLVTSAISGEGKSTIAANLAVSLALSGKKVLLVDGDMRRACQSEMFYYDPNSPGLSDILTSNIKVEQAILNSTWDNLDVLPAGAVPTNPCELLESPAMQELLKELEEKYDLILMDVPPINIVSDPLALSGQCAGALFVVRQNFSDHREIRRALISAEMTGLEVLGFVFYGENIHQGRYYSKRSQRGYQYYNKYDTRIQASSQKLSQNDNRNQETRNNRRGNKE</sequence>
<gene>
    <name evidence="1" type="ORF">SAMN06297397_0893</name>
</gene>
<protein>
    <submittedName>
        <fullName evidence="1">Capsular exopolysaccharide family</fullName>
    </submittedName>
</protein>
<reference evidence="1" key="1">
    <citation type="submission" date="2017-04" db="EMBL/GenBank/DDBJ databases">
        <authorList>
            <person name="Varghese N."/>
            <person name="Submissions S."/>
        </authorList>
    </citation>
    <scope>NUCLEOTIDE SEQUENCE</scope>
    <source>
        <strain evidence="1">WTE2008</strain>
    </source>
</reference>